<dbReference type="InterPro" id="IPR025205">
    <property type="entry name" value="PilX/PilW_C"/>
</dbReference>
<evidence type="ECO:0000259" key="2">
    <source>
        <dbReference type="Pfam" id="PF14341"/>
    </source>
</evidence>
<dbReference type="Pfam" id="PF13681">
    <property type="entry name" value="PilX"/>
    <property type="match status" value="1"/>
</dbReference>
<sequence length="199" mass="20839">MKTQPISVAIAARQRGVALIMALIMLVVVTLVALSGMRNTSLQEKLAGNLYDRAIALQSADFALAAAEAWILANERSAILKDSRVVDCSQASANCPTIPTNAFAPNANGWTSVTPTNFNEGVKAGSNPQYFIQYLGLKNSEANTSTKESVLSLQYGATGGGGSNDSPQNATYRVTARSSQPTANNDRAVAVVSSLIKGS</sequence>
<reference evidence="3 4" key="1">
    <citation type="journal article" date="2016" name="ISME J.">
        <title>Integrated multi-omics analyses reveal the biochemical mechanisms and phylogenetic relevance of anaerobic androgen biodegradation in the environment.</title>
        <authorList>
            <person name="Yang F.C."/>
            <person name="Chen Y.L."/>
            <person name="Tang S.L."/>
            <person name="Yu C.P."/>
            <person name="Wang P.H."/>
            <person name="Ismail W."/>
            <person name="Wang C.H."/>
            <person name="Ding J.Y."/>
            <person name="Yang C.Y."/>
            <person name="Yang C.Y."/>
            <person name="Chiang Y.R."/>
        </authorList>
    </citation>
    <scope>NUCLEOTIDE SEQUENCE [LARGE SCALE GENOMIC DNA]</scope>
    <source>
        <strain evidence="3 4">DSM 13999</strain>
    </source>
</reference>
<evidence type="ECO:0000313" key="3">
    <source>
        <dbReference type="EMBL" id="KYC29218.1"/>
    </source>
</evidence>
<feature type="domain" description="Type 4 fimbrial biogenesis protein PilX N-terminal" evidence="2">
    <location>
        <begin position="15"/>
        <end position="64"/>
    </location>
</feature>
<organism evidence="3 4">
    <name type="scientific">Sterolibacterium denitrificans</name>
    <dbReference type="NCBI Taxonomy" id="157592"/>
    <lineage>
        <taxon>Bacteria</taxon>
        <taxon>Pseudomonadati</taxon>
        <taxon>Pseudomonadota</taxon>
        <taxon>Betaproteobacteria</taxon>
        <taxon>Nitrosomonadales</taxon>
        <taxon>Sterolibacteriaceae</taxon>
        <taxon>Sterolibacterium</taxon>
    </lineage>
</organism>
<dbReference type="EMBL" id="LFZK01000001">
    <property type="protein sequence ID" value="KYC29218.1"/>
    <property type="molecule type" value="Genomic_DNA"/>
</dbReference>
<dbReference type="Pfam" id="PF14341">
    <property type="entry name" value="PilX_N"/>
    <property type="match status" value="1"/>
</dbReference>
<dbReference type="InterPro" id="IPR025746">
    <property type="entry name" value="PilX_N_dom"/>
</dbReference>
<feature type="domain" description="PilX/PilW C-terminal" evidence="1">
    <location>
        <begin position="95"/>
        <end position="195"/>
    </location>
</feature>
<dbReference type="AlphaFoldDB" id="A0A656Z8Q9"/>
<protein>
    <submittedName>
        <fullName evidence="3">Uncharacterized protein</fullName>
    </submittedName>
</protein>
<dbReference type="Proteomes" id="UP000243416">
    <property type="component" value="Unassembled WGS sequence"/>
</dbReference>
<accession>A0A656Z8Q9</accession>
<evidence type="ECO:0000313" key="4">
    <source>
        <dbReference type="Proteomes" id="UP000243416"/>
    </source>
</evidence>
<dbReference type="RefSeq" id="WP_067169747.1">
    <property type="nucleotide sequence ID" value="NZ_LFZK01000001.1"/>
</dbReference>
<comment type="caution">
    <text evidence="3">The sequence shown here is derived from an EMBL/GenBank/DDBJ whole genome shotgun (WGS) entry which is preliminary data.</text>
</comment>
<keyword evidence="4" id="KW-1185">Reference proteome</keyword>
<evidence type="ECO:0000259" key="1">
    <source>
        <dbReference type="Pfam" id="PF13681"/>
    </source>
</evidence>
<gene>
    <name evidence="3" type="ORF">ACY05_01285</name>
</gene>
<name>A0A656Z8Q9_9PROT</name>
<proteinExistence type="predicted"/>